<keyword evidence="4" id="KW-1185">Reference proteome</keyword>
<evidence type="ECO:0000256" key="2">
    <source>
        <dbReference type="SAM" id="SignalP"/>
    </source>
</evidence>
<dbReference type="Pfam" id="PF11578">
    <property type="entry name" value="DUF3237"/>
    <property type="match status" value="1"/>
</dbReference>
<dbReference type="PANTHER" id="PTHR37315:SF1">
    <property type="entry name" value="UPF0311 PROTEIN BLR7842"/>
    <property type="match status" value="1"/>
</dbReference>
<evidence type="ECO:0000256" key="1">
    <source>
        <dbReference type="HAMAP-Rule" id="MF_00775"/>
    </source>
</evidence>
<evidence type="ECO:0000313" key="4">
    <source>
        <dbReference type="Proteomes" id="UP000464577"/>
    </source>
</evidence>
<dbReference type="RefSeq" id="WP_162390848.1">
    <property type="nucleotide sequence ID" value="NZ_CP045997.1"/>
</dbReference>
<dbReference type="AlphaFoldDB" id="A0A6P1W9P8"/>
<protein>
    <recommendedName>
        <fullName evidence="1">UPF0311 protein GJR95_37945</fullName>
    </recommendedName>
</protein>
<dbReference type="EMBL" id="CP045997">
    <property type="protein sequence ID" value="QHW00457.1"/>
    <property type="molecule type" value="Genomic_DNA"/>
</dbReference>
<dbReference type="KEGG" id="senf:GJR95_37945"/>
<feature type="signal peptide" evidence="2">
    <location>
        <begin position="1"/>
        <end position="26"/>
    </location>
</feature>
<organism evidence="3 4">
    <name type="scientific">Spirosoma endbachense</name>
    <dbReference type="NCBI Taxonomy" id="2666025"/>
    <lineage>
        <taxon>Bacteria</taxon>
        <taxon>Pseudomonadati</taxon>
        <taxon>Bacteroidota</taxon>
        <taxon>Cytophagia</taxon>
        <taxon>Cytophagales</taxon>
        <taxon>Cytophagaceae</taxon>
        <taxon>Spirosoma</taxon>
    </lineage>
</organism>
<dbReference type="Proteomes" id="UP000464577">
    <property type="component" value="Chromosome"/>
</dbReference>
<evidence type="ECO:0000313" key="3">
    <source>
        <dbReference type="EMBL" id="QHW00457.1"/>
    </source>
</evidence>
<dbReference type="HAMAP" id="MF_00775">
    <property type="entry name" value="UPF0311"/>
    <property type="match status" value="1"/>
</dbReference>
<dbReference type="Gene3D" id="2.40.160.20">
    <property type="match status" value="1"/>
</dbReference>
<proteinExistence type="inferred from homology"/>
<accession>A0A6P1W9P8</accession>
<name>A0A6P1W9P8_9BACT</name>
<feature type="chain" id="PRO_5027029302" description="UPF0311 protein GJR95_37945" evidence="2">
    <location>
        <begin position="27"/>
        <end position="186"/>
    </location>
</feature>
<reference evidence="3 4" key="1">
    <citation type="submission" date="2019-11" db="EMBL/GenBank/DDBJ databases">
        <title>Spirosoma endbachense sp. nov., isolated from a natural salt meadow.</title>
        <authorList>
            <person name="Rojas J."/>
            <person name="Ambika Manirajan B."/>
            <person name="Ratering S."/>
            <person name="Suarez C."/>
            <person name="Geissler-Plaum R."/>
            <person name="Schnell S."/>
        </authorList>
    </citation>
    <scope>NUCLEOTIDE SEQUENCE [LARGE SCALE GENOMIC DNA]</scope>
    <source>
        <strain evidence="3 4">I-24</strain>
    </source>
</reference>
<keyword evidence="2" id="KW-0732">Signal</keyword>
<dbReference type="InterPro" id="IPR020915">
    <property type="entry name" value="UPF0311"/>
</dbReference>
<sequence length="186" mass="20364">MRKSVLYCIGLVVCLLVCQPSIPVWAQQESASAVPQAPQLEFVCELHVKIAPALVVGETPHGTRRIIPITGGTFSGPNMKGTIVNGGADWQILRKDGTTELSALYTLQTDDGVLIYVNNKGIRTATPEVAKRIANGEKVSPSDYYFRAAPTFETPPGKYEWLTQTLFISKGIRDPDGVIIQVWKIH</sequence>
<comment type="similarity">
    <text evidence="1">Belongs to the UPF0311 family.</text>
</comment>
<gene>
    <name evidence="3" type="ORF">GJR95_37945</name>
</gene>
<dbReference type="PANTHER" id="PTHR37315">
    <property type="entry name" value="UPF0311 PROTEIN BLR7842"/>
    <property type="match status" value="1"/>
</dbReference>